<comment type="caution">
    <text evidence="2">The sequence shown here is derived from an EMBL/GenBank/DDBJ whole genome shotgun (WGS) entry which is preliminary data.</text>
</comment>
<gene>
    <name evidence="2" type="ORF">Ddye_031805</name>
</gene>
<proteinExistence type="predicted"/>
<name>A0AAD9TK16_9ROSI</name>
<reference evidence="2" key="1">
    <citation type="journal article" date="2023" name="Plant J.">
        <title>Genome sequences and population genomics provide insights into the demographic history, inbreeding, and mutation load of two 'living fossil' tree species of Dipteronia.</title>
        <authorList>
            <person name="Feng Y."/>
            <person name="Comes H.P."/>
            <person name="Chen J."/>
            <person name="Zhu S."/>
            <person name="Lu R."/>
            <person name="Zhang X."/>
            <person name="Li P."/>
            <person name="Qiu J."/>
            <person name="Olsen K.M."/>
            <person name="Qiu Y."/>
        </authorList>
    </citation>
    <scope>NUCLEOTIDE SEQUENCE</scope>
    <source>
        <strain evidence="2">KIB01</strain>
    </source>
</reference>
<dbReference type="Proteomes" id="UP001280121">
    <property type="component" value="Unassembled WGS sequence"/>
</dbReference>
<dbReference type="EMBL" id="JANJYI010000009">
    <property type="protein sequence ID" value="KAK2637013.1"/>
    <property type="molecule type" value="Genomic_DNA"/>
</dbReference>
<protein>
    <submittedName>
        <fullName evidence="2">Uncharacterized protein</fullName>
    </submittedName>
</protein>
<sequence>MTLVDCDTSSDEDDDVLEDEDKQQRPHLPPINRPSESIHHKQLPSSSIEPWTGSSMENTCESVYNKQPSQN</sequence>
<feature type="compositionally biased region" description="Acidic residues" evidence="1">
    <location>
        <begin position="8"/>
        <end position="21"/>
    </location>
</feature>
<accession>A0AAD9TK16</accession>
<keyword evidence="3" id="KW-1185">Reference proteome</keyword>
<evidence type="ECO:0000256" key="1">
    <source>
        <dbReference type="SAM" id="MobiDB-lite"/>
    </source>
</evidence>
<feature type="compositionally biased region" description="Polar residues" evidence="1">
    <location>
        <begin position="43"/>
        <end position="71"/>
    </location>
</feature>
<feature type="region of interest" description="Disordered" evidence="1">
    <location>
        <begin position="1"/>
        <end position="71"/>
    </location>
</feature>
<evidence type="ECO:0000313" key="3">
    <source>
        <dbReference type="Proteomes" id="UP001280121"/>
    </source>
</evidence>
<evidence type="ECO:0000313" key="2">
    <source>
        <dbReference type="EMBL" id="KAK2637013.1"/>
    </source>
</evidence>
<dbReference type="AlphaFoldDB" id="A0AAD9TK16"/>
<organism evidence="2 3">
    <name type="scientific">Dipteronia dyeriana</name>
    <dbReference type="NCBI Taxonomy" id="168575"/>
    <lineage>
        <taxon>Eukaryota</taxon>
        <taxon>Viridiplantae</taxon>
        <taxon>Streptophyta</taxon>
        <taxon>Embryophyta</taxon>
        <taxon>Tracheophyta</taxon>
        <taxon>Spermatophyta</taxon>
        <taxon>Magnoliopsida</taxon>
        <taxon>eudicotyledons</taxon>
        <taxon>Gunneridae</taxon>
        <taxon>Pentapetalae</taxon>
        <taxon>rosids</taxon>
        <taxon>malvids</taxon>
        <taxon>Sapindales</taxon>
        <taxon>Sapindaceae</taxon>
        <taxon>Hippocastanoideae</taxon>
        <taxon>Acereae</taxon>
        <taxon>Dipteronia</taxon>
    </lineage>
</organism>